<proteinExistence type="predicted"/>
<name>A0ACC0A173_CATRO</name>
<comment type="caution">
    <text evidence="1">The sequence shown here is derived from an EMBL/GenBank/DDBJ whole genome shotgun (WGS) entry which is preliminary data.</text>
</comment>
<gene>
    <name evidence="1" type="ORF">M9H77_31472</name>
</gene>
<dbReference type="Proteomes" id="UP001060085">
    <property type="component" value="Linkage Group LG07"/>
</dbReference>
<protein>
    <submittedName>
        <fullName evidence="1">Uncharacterized protein</fullName>
    </submittedName>
</protein>
<dbReference type="EMBL" id="CM044707">
    <property type="protein sequence ID" value="KAI5654285.1"/>
    <property type="molecule type" value="Genomic_DNA"/>
</dbReference>
<evidence type="ECO:0000313" key="1">
    <source>
        <dbReference type="EMBL" id="KAI5654285.1"/>
    </source>
</evidence>
<organism evidence="1 2">
    <name type="scientific">Catharanthus roseus</name>
    <name type="common">Madagascar periwinkle</name>
    <name type="synonym">Vinca rosea</name>
    <dbReference type="NCBI Taxonomy" id="4058"/>
    <lineage>
        <taxon>Eukaryota</taxon>
        <taxon>Viridiplantae</taxon>
        <taxon>Streptophyta</taxon>
        <taxon>Embryophyta</taxon>
        <taxon>Tracheophyta</taxon>
        <taxon>Spermatophyta</taxon>
        <taxon>Magnoliopsida</taxon>
        <taxon>eudicotyledons</taxon>
        <taxon>Gunneridae</taxon>
        <taxon>Pentapetalae</taxon>
        <taxon>asterids</taxon>
        <taxon>lamiids</taxon>
        <taxon>Gentianales</taxon>
        <taxon>Apocynaceae</taxon>
        <taxon>Rauvolfioideae</taxon>
        <taxon>Vinceae</taxon>
        <taxon>Catharanthinae</taxon>
        <taxon>Catharanthus</taxon>
    </lineage>
</organism>
<sequence length="175" mass="19700">MLSRHYSFQCRGTHIKEVKSKFLGSLPEYVKIVEVGPIDGSQNEKGIFVSPKWLANAKDVLKEIQSIKSASFPYDRVECRNLEGSIKVNFILALLRGFEAAIEAGAKKVAMFTAASKSFSRSNINCSIEDSLNRYRDVALAARKLHISNPRFNLLSISFNIPPSKWLECYTYIGF</sequence>
<reference evidence="2" key="1">
    <citation type="journal article" date="2023" name="Nat. Plants">
        <title>Single-cell RNA sequencing provides a high-resolution roadmap for understanding the multicellular compartmentation of specialized metabolism.</title>
        <authorList>
            <person name="Sun S."/>
            <person name="Shen X."/>
            <person name="Li Y."/>
            <person name="Li Y."/>
            <person name="Wang S."/>
            <person name="Li R."/>
            <person name="Zhang H."/>
            <person name="Shen G."/>
            <person name="Guo B."/>
            <person name="Wei J."/>
            <person name="Xu J."/>
            <person name="St-Pierre B."/>
            <person name="Chen S."/>
            <person name="Sun C."/>
        </authorList>
    </citation>
    <scope>NUCLEOTIDE SEQUENCE [LARGE SCALE GENOMIC DNA]</scope>
</reference>
<accession>A0ACC0A173</accession>
<keyword evidence="2" id="KW-1185">Reference proteome</keyword>
<evidence type="ECO:0000313" key="2">
    <source>
        <dbReference type="Proteomes" id="UP001060085"/>
    </source>
</evidence>